<gene>
    <name evidence="1" type="ORF">US31_C0030G0007</name>
</gene>
<name>A0A0G0FBF6_9BACT</name>
<protein>
    <submittedName>
        <fullName evidence="1">Uncharacterized protein</fullName>
    </submittedName>
</protein>
<dbReference type="EMBL" id="LBSM01000030">
    <property type="protein sequence ID" value="KKQ16558.1"/>
    <property type="molecule type" value="Genomic_DNA"/>
</dbReference>
<organism evidence="1 2">
    <name type="scientific">Berkelbacteria bacterium GW2011_GWA1_36_9</name>
    <dbReference type="NCBI Taxonomy" id="1618331"/>
    <lineage>
        <taxon>Bacteria</taxon>
        <taxon>Candidatus Berkelbacteria</taxon>
    </lineage>
</organism>
<comment type="caution">
    <text evidence="1">The sequence shown here is derived from an EMBL/GenBank/DDBJ whole genome shotgun (WGS) entry which is preliminary data.</text>
</comment>
<evidence type="ECO:0000313" key="2">
    <source>
        <dbReference type="Proteomes" id="UP000034508"/>
    </source>
</evidence>
<proteinExistence type="predicted"/>
<dbReference type="Proteomes" id="UP000034508">
    <property type="component" value="Unassembled WGS sequence"/>
</dbReference>
<dbReference type="AlphaFoldDB" id="A0A0G0FBF6"/>
<evidence type="ECO:0000313" key="1">
    <source>
        <dbReference type="EMBL" id="KKQ16558.1"/>
    </source>
</evidence>
<reference evidence="1 2" key="1">
    <citation type="journal article" date="2015" name="Nature">
        <title>rRNA introns, odd ribosomes, and small enigmatic genomes across a large radiation of phyla.</title>
        <authorList>
            <person name="Brown C.T."/>
            <person name="Hug L.A."/>
            <person name="Thomas B.C."/>
            <person name="Sharon I."/>
            <person name="Castelle C.J."/>
            <person name="Singh A."/>
            <person name="Wilkins M.J."/>
            <person name="Williams K.H."/>
            <person name="Banfield J.F."/>
        </authorList>
    </citation>
    <scope>NUCLEOTIDE SEQUENCE [LARGE SCALE GENOMIC DNA]</scope>
</reference>
<sequence length="115" mass="12838">MRLRKIGAIGILSLCSRISNNLSTEVSKSSDFRHSSFVAGDNSLEGICRPPILGLPSNGKSAMIIHKNREVIYVDRSSIKKLYSLEEGESFIGLDYYPCGFVMFTNKGAHYFTQR</sequence>
<accession>A0A0G0FBF6</accession>